<dbReference type="GeneID" id="28490072"/>
<protein>
    <recommendedName>
        <fullName evidence="3">Major capsid protein</fullName>
    </recommendedName>
</protein>
<dbReference type="PATRIC" id="fig|294671.3.peg.1832"/>
<evidence type="ECO:0008006" key="3">
    <source>
        <dbReference type="Google" id="ProtNLM"/>
    </source>
</evidence>
<evidence type="ECO:0000313" key="2">
    <source>
        <dbReference type="Proteomes" id="UP000066376"/>
    </source>
</evidence>
<dbReference type="KEGG" id="mol:YLM1_1763"/>
<dbReference type="STRING" id="294671.YLM1_1763"/>
<reference evidence="2" key="2">
    <citation type="submission" date="2016-02" db="EMBL/GenBank/DDBJ databases">
        <title>The draft genome sequence of the rumen methanogen Methanobrevibacter olleyae YLM1.</title>
        <authorList>
            <consortium name="New Zealand Agricultural Greenhouse Gas Research Centre/Pastoral Greenhouse Gas Research Consortium"/>
            <person name="Kelly W.J."/>
            <person name="Li D."/>
            <person name="Lambie S.C."/>
            <person name="Attwood G.T."/>
            <person name="Altermann E."/>
            <person name="Leahy S.C."/>
        </authorList>
    </citation>
    <scope>NUCLEOTIDE SEQUENCE [LARGE SCALE GENOMIC DNA]</scope>
    <source>
        <strain evidence="2">YLM1</strain>
    </source>
</reference>
<gene>
    <name evidence="1" type="ORF">YLM1_1763</name>
</gene>
<dbReference type="AlphaFoldDB" id="A0A126R2N9"/>
<organism evidence="1 2">
    <name type="scientific">Methanobrevibacter olleyae</name>
    <dbReference type="NCBI Taxonomy" id="294671"/>
    <lineage>
        <taxon>Archaea</taxon>
        <taxon>Methanobacteriati</taxon>
        <taxon>Methanobacteriota</taxon>
        <taxon>Methanomada group</taxon>
        <taxon>Methanobacteria</taxon>
        <taxon>Methanobacteriales</taxon>
        <taxon>Methanobacteriaceae</taxon>
        <taxon>Methanobrevibacter</taxon>
    </lineage>
</organism>
<evidence type="ECO:0000313" key="1">
    <source>
        <dbReference type="EMBL" id="AMK16318.1"/>
    </source>
</evidence>
<accession>A0A126R2N9</accession>
<dbReference type="RefSeq" id="WP_067148696.1">
    <property type="nucleotide sequence ID" value="NZ_CP014265.1"/>
</dbReference>
<proteinExistence type="predicted"/>
<keyword evidence="2" id="KW-1185">Reference proteome</keyword>
<dbReference type="EMBL" id="CP014265">
    <property type="protein sequence ID" value="AMK16318.1"/>
    <property type="molecule type" value="Genomic_DNA"/>
</dbReference>
<sequence>MPTIAEQFRNRENVLMKFSDAPFTGSGVLNPGWAEPTYDDFFMRLVDTPVLLEQSTVFPMTALEHDIDDLEIKVELDAQRTISGGVLGESTNLTANETVPKRNRQKLRAVPLQCKTIIGDNFLEENIEKEGFLDKYLGRLGEAMGPAFELWGVYADQSVSTVSGEGTGYGLSNGLLAQCKEIASDTNTDTEGLAKLITHETLIDGILNAVYTYIDQDGDLNNATMVLPPTIYSRLMGAIARDRNSDLGDLVIQKGKMTTIMGVEIKSDNILRQTRNGYDTMKFTNGEYKGNGTNTTDMKYGFIGRPANTVFGMMKHIETANQYDIDVWGWKVAGRVKGDVKIHWDQDTLAIPFAPTATEANTVFKKDNEPIVVNVTP</sequence>
<reference evidence="1 2" key="1">
    <citation type="journal article" date="2016" name="Genome Announc.">
        <title>Draft Genome Sequence of the Rumen Methanogen Methanobrevibacter olleyae YLM1.</title>
        <authorList>
            <person name="Kelly W.J."/>
            <person name="Li D."/>
            <person name="Lambie S.C."/>
            <person name="Cox F."/>
            <person name="Attwood G.T."/>
            <person name="Altermann E."/>
            <person name="Leahy S.C."/>
        </authorList>
    </citation>
    <scope>NUCLEOTIDE SEQUENCE [LARGE SCALE GENOMIC DNA]</scope>
    <source>
        <strain evidence="1 2">YLM1</strain>
    </source>
</reference>
<dbReference type="Proteomes" id="UP000066376">
    <property type="component" value="Chromosome"/>
</dbReference>
<name>A0A126R2N9_METOL</name>